<evidence type="ECO:0000256" key="6">
    <source>
        <dbReference type="RuleBase" id="RU000716"/>
    </source>
</evidence>
<dbReference type="InterPro" id="IPR014284">
    <property type="entry name" value="RNA_pol_sigma-70_dom"/>
</dbReference>
<keyword evidence="3 6" id="KW-0731">Sigma factor</keyword>
<feature type="domain" description="RNA polymerase sigma factor 70 region 4 type 2" evidence="9">
    <location>
        <begin position="153"/>
        <end position="203"/>
    </location>
</feature>
<evidence type="ECO:0000256" key="5">
    <source>
        <dbReference type="ARBA" id="ARBA00023163"/>
    </source>
</evidence>
<proteinExistence type="inferred from homology"/>
<dbReference type="InterPro" id="IPR007627">
    <property type="entry name" value="RNA_pol_sigma70_r2"/>
</dbReference>
<dbReference type="RefSeq" id="WP_227254503.1">
    <property type="nucleotide sequence ID" value="NZ_CP053452.2"/>
</dbReference>
<feature type="compositionally biased region" description="Polar residues" evidence="7">
    <location>
        <begin position="12"/>
        <end position="26"/>
    </location>
</feature>
<dbReference type="PROSITE" id="PS01063">
    <property type="entry name" value="SIGMA70_ECF"/>
    <property type="match status" value="1"/>
</dbReference>
<comment type="similarity">
    <text evidence="1 6">Belongs to the sigma-70 factor family. ECF subfamily.</text>
</comment>
<evidence type="ECO:0000256" key="3">
    <source>
        <dbReference type="ARBA" id="ARBA00023082"/>
    </source>
</evidence>
<dbReference type="InterPro" id="IPR014289">
    <property type="entry name" value="RNA_pol_sigma-24-rel"/>
</dbReference>
<protein>
    <recommendedName>
        <fullName evidence="6">RNA polymerase sigma factor</fullName>
    </recommendedName>
</protein>
<feature type="domain" description="RNA polymerase sigma-70 region 2" evidence="8">
    <location>
        <begin position="37"/>
        <end position="103"/>
    </location>
</feature>
<organism evidence="10 11">
    <name type="scientific">Frigoriglobus tundricola</name>
    <dbReference type="NCBI Taxonomy" id="2774151"/>
    <lineage>
        <taxon>Bacteria</taxon>
        <taxon>Pseudomonadati</taxon>
        <taxon>Planctomycetota</taxon>
        <taxon>Planctomycetia</taxon>
        <taxon>Gemmatales</taxon>
        <taxon>Gemmataceae</taxon>
        <taxon>Frigoriglobus</taxon>
    </lineage>
</organism>
<dbReference type="NCBIfam" id="TIGR02937">
    <property type="entry name" value="sigma70-ECF"/>
    <property type="match status" value="1"/>
</dbReference>
<dbReference type="GO" id="GO:0006352">
    <property type="term" value="P:DNA-templated transcription initiation"/>
    <property type="evidence" value="ECO:0007669"/>
    <property type="project" value="InterPro"/>
</dbReference>
<feature type="region of interest" description="Disordered" evidence="7">
    <location>
        <begin position="1"/>
        <end position="27"/>
    </location>
</feature>
<keyword evidence="5 6" id="KW-0804">Transcription</keyword>
<dbReference type="SUPFAM" id="SSF88946">
    <property type="entry name" value="Sigma2 domain of RNA polymerase sigma factors"/>
    <property type="match status" value="1"/>
</dbReference>
<evidence type="ECO:0000259" key="8">
    <source>
        <dbReference type="Pfam" id="PF04542"/>
    </source>
</evidence>
<evidence type="ECO:0000313" key="10">
    <source>
        <dbReference type="EMBL" id="QJW98891.1"/>
    </source>
</evidence>
<dbReference type="Pfam" id="PF08281">
    <property type="entry name" value="Sigma70_r4_2"/>
    <property type="match status" value="1"/>
</dbReference>
<dbReference type="PANTHER" id="PTHR43133">
    <property type="entry name" value="RNA POLYMERASE ECF-TYPE SIGMA FACTO"/>
    <property type="match status" value="1"/>
</dbReference>
<sequence>MMRTDRAPERTVTMSKADTPTISDSTRGAPLDPRAWVERYGDYLYRFAVARVRRQDAAEDLVQDTLLAAWKGRVGFDGTASERTWLTAILKRKVIDWLRRQVREQLAVDSNTDPERFEIELFTRRGEWKAPPGAWSRERTIEALDRDEFWAVLYSCLDKLPARLRDVFALRYLDEAATESLCQDLGLTPSNLWVMLHRARLRMWWCLSRNWFGEEPEGTEP</sequence>
<dbReference type="InterPro" id="IPR013249">
    <property type="entry name" value="RNA_pol_sigma70_r4_t2"/>
</dbReference>
<dbReference type="NCBIfam" id="TIGR02943">
    <property type="entry name" value="Sig70_famx1"/>
    <property type="match status" value="1"/>
</dbReference>
<dbReference type="GO" id="GO:0016987">
    <property type="term" value="F:sigma factor activity"/>
    <property type="evidence" value="ECO:0007669"/>
    <property type="project" value="UniProtKB-KW"/>
</dbReference>
<dbReference type="SUPFAM" id="SSF88659">
    <property type="entry name" value="Sigma3 and sigma4 domains of RNA polymerase sigma factors"/>
    <property type="match status" value="1"/>
</dbReference>
<gene>
    <name evidence="10" type="ORF">FTUN_6486</name>
</gene>
<dbReference type="EMBL" id="CP053452">
    <property type="protein sequence ID" value="QJW98891.1"/>
    <property type="molecule type" value="Genomic_DNA"/>
</dbReference>
<dbReference type="KEGG" id="ftj:FTUN_6486"/>
<keyword evidence="4 6" id="KW-0238">DNA-binding</keyword>
<evidence type="ECO:0000256" key="7">
    <source>
        <dbReference type="SAM" id="MobiDB-lite"/>
    </source>
</evidence>
<evidence type="ECO:0000256" key="4">
    <source>
        <dbReference type="ARBA" id="ARBA00023125"/>
    </source>
</evidence>
<accession>A0A6M5Z0D4</accession>
<dbReference type="Gene3D" id="1.10.10.10">
    <property type="entry name" value="Winged helix-like DNA-binding domain superfamily/Winged helix DNA-binding domain"/>
    <property type="match status" value="1"/>
</dbReference>
<keyword evidence="11" id="KW-1185">Reference proteome</keyword>
<reference evidence="11" key="1">
    <citation type="submission" date="2020-05" db="EMBL/GenBank/DDBJ databases">
        <title>Frigoriglobus tundricola gen. nov., sp. nov., a psychrotolerant cellulolytic planctomycete of the family Gemmataceae with two divergent copies of 16S rRNA gene.</title>
        <authorList>
            <person name="Kulichevskaya I.S."/>
            <person name="Ivanova A.A."/>
            <person name="Naumoff D.G."/>
            <person name="Beletsky A.V."/>
            <person name="Rijpstra W.I.C."/>
            <person name="Sinninghe Damste J.S."/>
            <person name="Mardanov A.V."/>
            <person name="Ravin N.V."/>
            <person name="Dedysh S.N."/>
        </authorList>
    </citation>
    <scope>NUCLEOTIDE SEQUENCE [LARGE SCALE GENOMIC DNA]</scope>
    <source>
        <strain evidence="11">PL17</strain>
    </source>
</reference>
<evidence type="ECO:0000256" key="1">
    <source>
        <dbReference type="ARBA" id="ARBA00010641"/>
    </source>
</evidence>
<dbReference type="AlphaFoldDB" id="A0A6M5Z0D4"/>
<dbReference type="Gene3D" id="1.10.1740.10">
    <property type="match status" value="1"/>
</dbReference>
<dbReference type="PANTHER" id="PTHR43133:SF8">
    <property type="entry name" value="RNA POLYMERASE SIGMA FACTOR HI_1459-RELATED"/>
    <property type="match status" value="1"/>
</dbReference>
<evidence type="ECO:0000259" key="9">
    <source>
        <dbReference type="Pfam" id="PF08281"/>
    </source>
</evidence>
<dbReference type="Pfam" id="PF04542">
    <property type="entry name" value="Sigma70_r2"/>
    <property type="match status" value="1"/>
</dbReference>
<evidence type="ECO:0000256" key="2">
    <source>
        <dbReference type="ARBA" id="ARBA00023015"/>
    </source>
</evidence>
<dbReference type="InterPro" id="IPR000838">
    <property type="entry name" value="RNA_pol_sigma70_ECF_CS"/>
</dbReference>
<name>A0A6M5Z0D4_9BACT</name>
<keyword evidence="2 6" id="KW-0805">Transcription regulation</keyword>
<dbReference type="InterPro" id="IPR013325">
    <property type="entry name" value="RNA_pol_sigma_r2"/>
</dbReference>
<dbReference type="InterPro" id="IPR013324">
    <property type="entry name" value="RNA_pol_sigma_r3/r4-like"/>
</dbReference>
<dbReference type="InterPro" id="IPR039425">
    <property type="entry name" value="RNA_pol_sigma-70-like"/>
</dbReference>
<dbReference type="Proteomes" id="UP000503447">
    <property type="component" value="Chromosome"/>
</dbReference>
<evidence type="ECO:0000313" key="11">
    <source>
        <dbReference type="Proteomes" id="UP000503447"/>
    </source>
</evidence>
<dbReference type="InterPro" id="IPR036388">
    <property type="entry name" value="WH-like_DNA-bd_sf"/>
</dbReference>
<dbReference type="GO" id="GO:0003677">
    <property type="term" value="F:DNA binding"/>
    <property type="evidence" value="ECO:0007669"/>
    <property type="project" value="UniProtKB-KW"/>
</dbReference>